<reference evidence="2" key="1">
    <citation type="journal article" date="2021" name="PeerJ">
        <title>Extensive microbial diversity within the chicken gut microbiome revealed by metagenomics and culture.</title>
        <authorList>
            <person name="Gilroy R."/>
            <person name="Ravi A."/>
            <person name="Getino M."/>
            <person name="Pursley I."/>
            <person name="Horton D.L."/>
            <person name="Alikhan N.F."/>
            <person name="Baker D."/>
            <person name="Gharbi K."/>
            <person name="Hall N."/>
            <person name="Watson M."/>
            <person name="Adriaenssens E.M."/>
            <person name="Foster-Nyarko E."/>
            <person name="Jarju S."/>
            <person name="Secka A."/>
            <person name="Antonio M."/>
            <person name="Oren A."/>
            <person name="Chaudhuri R.R."/>
            <person name="La Ragione R."/>
            <person name="Hildebrand F."/>
            <person name="Pallen M.J."/>
        </authorList>
    </citation>
    <scope>NUCLEOTIDE SEQUENCE</scope>
    <source>
        <strain evidence="2">26628</strain>
    </source>
</reference>
<evidence type="ECO:0000259" key="1">
    <source>
        <dbReference type="Pfam" id="PF21688"/>
    </source>
</evidence>
<dbReference type="InterPro" id="IPR036188">
    <property type="entry name" value="FAD/NAD-bd_sf"/>
</dbReference>
<dbReference type="PRINTS" id="PR00419">
    <property type="entry name" value="ADXRDTASE"/>
</dbReference>
<dbReference type="PANTHER" id="PTHR42842:SF3">
    <property type="entry name" value="FAD_NAD(P)-BINDING OXIDOREDUCTASE FAMILY PROTEIN"/>
    <property type="match status" value="1"/>
</dbReference>
<dbReference type="PIRSF" id="PIRSF038984">
    <property type="entry name" value="FAD_binding_protein"/>
    <property type="match status" value="1"/>
</dbReference>
<dbReference type="Gene3D" id="3.30.70.2700">
    <property type="match status" value="1"/>
</dbReference>
<dbReference type="Pfam" id="PF21688">
    <property type="entry name" value="FAD-depend_C"/>
    <property type="match status" value="1"/>
</dbReference>
<dbReference type="SUPFAM" id="SSF51905">
    <property type="entry name" value="FAD/NAD(P)-binding domain"/>
    <property type="match status" value="1"/>
</dbReference>
<dbReference type="PANTHER" id="PTHR42842">
    <property type="entry name" value="FAD/NAD(P)-BINDING OXIDOREDUCTASE"/>
    <property type="match status" value="1"/>
</dbReference>
<protein>
    <recommendedName>
        <fullName evidence="1">FAD-dependent protein C-terminal domain-containing protein</fullName>
    </recommendedName>
</protein>
<dbReference type="Proteomes" id="UP000824249">
    <property type="component" value="Unassembled WGS sequence"/>
</dbReference>
<dbReference type="Gene3D" id="3.50.50.60">
    <property type="entry name" value="FAD/NAD(P)-binding domain"/>
    <property type="match status" value="2"/>
</dbReference>
<dbReference type="AlphaFoldDB" id="A0A9D2ARC7"/>
<dbReference type="InterPro" id="IPR049516">
    <property type="entry name" value="FAD-depend_C"/>
</dbReference>
<comment type="caution">
    <text evidence="2">The sequence shown here is derived from an EMBL/GenBank/DDBJ whole genome shotgun (WGS) entry which is preliminary data.</text>
</comment>
<proteinExistence type="predicted"/>
<sequence length="517" mass="55914">MRIDDLRLRPGESEEKLVRLAAKKLRGCSYIRILKKSLDARDKSDIRWVYSVEADRRPIVPAARAYPAVSRRPARVIVAGSGPAGLFCAVRLLRSGIRPLVVERGGTVEERAAQNERFFREHILDEDCNVQFGEGGAGTFSDGKLNTQTRDARNREVLDTFVEFGAPPEVAYLNKPHVGSDRLRAVVRNMRRFILENGGEVRFHCRLEDVVVRGGALRGVVLRDLSTGREERADASELVLAIGHSARDTFRMLLERGFSMQAREFAVGVRIEHLQANIDLAQYGRARGPLPVADYKLVSHAGERTAFTFCMCPGGYVMPAASEAGGVVTNGMSNYARDAVNANSALLAQVRLADFDRGHVLDGVAFQRSLERAAFRAGGETYAAPVQRVEDFLCGRTSAAFGEVLPSYAAGAAMGELGAILPACVASSLRAALTDMDRRLRGFAHPDALLTGVETRFSSPVRILRGPTLESVSAAGVYPCGEGCGYSGGITSSAADGIRVAEAICAKYAAPVDPSVR</sequence>
<accession>A0A9D2ARC7</accession>
<gene>
    <name evidence="2" type="ORF">H9737_05330</name>
</gene>
<dbReference type="InterPro" id="IPR028348">
    <property type="entry name" value="FAD-binding_protein"/>
</dbReference>
<feature type="domain" description="FAD-dependent protein C-terminal" evidence="1">
    <location>
        <begin position="264"/>
        <end position="456"/>
    </location>
</feature>
<dbReference type="EMBL" id="DXFD01000082">
    <property type="protein sequence ID" value="HIX47095.1"/>
    <property type="molecule type" value="Genomic_DNA"/>
</dbReference>
<reference evidence="2" key="2">
    <citation type="submission" date="2021-04" db="EMBL/GenBank/DDBJ databases">
        <authorList>
            <person name="Gilroy R."/>
        </authorList>
    </citation>
    <scope>NUCLEOTIDE SEQUENCE</scope>
    <source>
        <strain evidence="2">26628</strain>
    </source>
</reference>
<organism evidence="2 3">
    <name type="scientific">Candidatus Borkfalkia faecigallinarum</name>
    <dbReference type="NCBI Taxonomy" id="2838509"/>
    <lineage>
        <taxon>Bacteria</taxon>
        <taxon>Bacillati</taxon>
        <taxon>Bacillota</taxon>
        <taxon>Clostridia</taxon>
        <taxon>Christensenellales</taxon>
        <taxon>Christensenellaceae</taxon>
        <taxon>Candidatus Borkfalkia</taxon>
    </lineage>
</organism>
<evidence type="ECO:0000313" key="3">
    <source>
        <dbReference type="Proteomes" id="UP000824249"/>
    </source>
</evidence>
<evidence type="ECO:0000313" key="2">
    <source>
        <dbReference type="EMBL" id="HIX47095.1"/>
    </source>
</evidence>
<name>A0A9D2ARC7_9FIRM</name>